<reference evidence="8 9" key="1">
    <citation type="submission" date="2016-06" db="EMBL/GenBank/DDBJ databases">
        <authorList>
            <person name="Kjaerup R.B."/>
            <person name="Dalgaard T.S."/>
            <person name="Juul-Madsen H.R."/>
        </authorList>
    </citation>
    <scope>NUCLEOTIDE SEQUENCE [LARGE SCALE GENOMIC DNA]</scope>
    <source>
        <strain evidence="8 9">DSM 43904</strain>
    </source>
</reference>
<dbReference type="EMBL" id="LT607750">
    <property type="protein sequence ID" value="SCG39752.1"/>
    <property type="molecule type" value="Genomic_DNA"/>
</dbReference>
<keyword evidence="2" id="KW-1003">Cell membrane</keyword>
<evidence type="ECO:0000256" key="1">
    <source>
        <dbReference type="ARBA" id="ARBA00004651"/>
    </source>
</evidence>
<feature type="transmembrane region" description="Helical" evidence="6">
    <location>
        <begin position="616"/>
        <end position="637"/>
    </location>
</feature>
<keyword evidence="3 6" id="KW-0812">Transmembrane</keyword>
<feature type="domain" description="Membrane transport protein MMPL" evidence="7">
    <location>
        <begin position="82"/>
        <end position="386"/>
    </location>
</feature>
<proteinExistence type="predicted"/>
<dbReference type="PANTHER" id="PTHR33406:SF13">
    <property type="entry name" value="MEMBRANE PROTEIN YDFJ"/>
    <property type="match status" value="1"/>
</dbReference>
<feature type="transmembrane region" description="Helical" evidence="6">
    <location>
        <begin position="249"/>
        <end position="268"/>
    </location>
</feature>
<dbReference type="SUPFAM" id="SSF82866">
    <property type="entry name" value="Multidrug efflux transporter AcrB transmembrane domain"/>
    <property type="match status" value="2"/>
</dbReference>
<feature type="transmembrane region" description="Helical" evidence="6">
    <location>
        <begin position="373"/>
        <end position="401"/>
    </location>
</feature>
<feature type="domain" description="Membrane transport protein MMPL" evidence="7">
    <location>
        <begin position="417"/>
        <end position="726"/>
    </location>
</feature>
<keyword evidence="5 6" id="KW-0472">Membrane</keyword>
<dbReference type="InterPro" id="IPR004869">
    <property type="entry name" value="MMPL_dom"/>
</dbReference>
<evidence type="ECO:0000259" key="7">
    <source>
        <dbReference type="Pfam" id="PF03176"/>
    </source>
</evidence>
<name>A0A1C5H119_9ACTN</name>
<evidence type="ECO:0000256" key="4">
    <source>
        <dbReference type="ARBA" id="ARBA00022989"/>
    </source>
</evidence>
<evidence type="ECO:0000256" key="2">
    <source>
        <dbReference type="ARBA" id="ARBA00022475"/>
    </source>
</evidence>
<feature type="transmembrane region" description="Helical" evidence="6">
    <location>
        <begin position="204"/>
        <end position="237"/>
    </location>
</feature>
<feature type="transmembrane region" description="Helical" evidence="6">
    <location>
        <begin position="327"/>
        <end position="352"/>
    </location>
</feature>
<evidence type="ECO:0000313" key="9">
    <source>
        <dbReference type="Proteomes" id="UP000198217"/>
    </source>
</evidence>
<gene>
    <name evidence="8" type="ORF">GA0070609_0767</name>
</gene>
<evidence type="ECO:0000256" key="5">
    <source>
        <dbReference type="ARBA" id="ARBA00023136"/>
    </source>
</evidence>
<feature type="transmembrane region" description="Helical" evidence="6">
    <location>
        <begin position="658"/>
        <end position="684"/>
    </location>
</feature>
<dbReference type="InterPro" id="IPR050545">
    <property type="entry name" value="Mycobact_MmpL"/>
</dbReference>
<accession>A0A1C5H119</accession>
<sequence>MMPGTANPAPVGRRRRQAVRTPFATRVGRWSANHPWLAITAWLCFVLASVVGGSLVGTVKATTQDSLHGELARADRIERAGAFPEAPAAESVLITARSGDLDVQRALAVAADLSARMRPLPEVAKVADPVTSPSRDAVLVEVEMAGSATDADARVGSLLEATGQAQQRHPDLRVEQVGSASLGKALTETLAADFVKAELISVPVALVILLFSFGALIAAGVPVVLALSAVAGAIGLSQFASHIFPAGELVSSIILLIGMAVGVDYSLFYLRREREERARGRDHRSAVEIAAATSGHAVLVSGVAVMVAMASLFLVGDNTFSSMATGSILVVGVAVVGSLTVLPAILVVLGRWVDRPRVPFLGRRIQRAERSRFWSLVLRPALRAPLVTFVLSAGALVLLAVPALEMNLKRPTTTDLPRSIPILGTYDRLAQAFPSSELGTSHVVAVRTGVADGPAVEQELADLATRIEGDSRFAQDRPPTVRRSADGTVFLATIRVAGASDSSEATQSLRRLRSELLPATVGTVPDTEWAVAGRTASDADFRDRMAAALPPVVAFVFGMTFLVMLATFRSVVVALVSILLNTISVAASYGLLVLVFQHTWAEDLLGFTSNGAVVSWLPLMLFVILFGLSMDYHVFVVSRIREAVQRGVPTRQAIERGIVSSASTVSSAAIIMVAVFCIFATLSIVEFKQLGVGLAAAILIDATIIRAVVLPSVMRLLGEANWWAPRFLAGRHGADATPDISDADTQVITLADDR</sequence>
<feature type="transmembrane region" description="Helical" evidence="6">
    <location>
        <begin position="36"/>
        <end position="56"/>
    </location>
</feature>
<dbReference type="Gene3D" id="1.20.1640.10">
    <property type="entry name" value="Multidrug efflux transporter AcrB transmembrane domain"/>
    <property type="match status" value="2"/>
</dbReference>
<evidence type="ECO:0000313" key="8">
    <source>
        <dbReference type="EMBL" id="SCG39752.1"/>
    </source>
</evidence>
<dbReference type="Proteomes" id="UP000198217">
    <property type="component" value="Chromosome I"/>
</dbReference>
<dbReference type="Pfam" id="PF03176">
    <property type="entry name" value="MMPL"/>
    <property type="match status" value="2"/>
</dbReference>
<organism evidence="8 9">
    <name type="scientific">Micromonospora echinaurantiaca</name>
    <dbReference type="NCBI Taxonomy" id="47857"/>
    <lineage>
        <taxon>Bacteria</taxon>
        <taxon>Bacillati</taxon>
        <taxon>Actinomycetota</taxon>
        <taxon>Actinomycetes</taxon>
        <taxon>Micromonosporales</taxon>
        <taxon>Micromonosporaceae</taxon>
        <taxon>Micromonospora</taxon>
    </lineage>
</organism>
<feature type="transmembrane region" description="Helical" evidence="6">
    <location>
        <begin position="545"/>
        <end position="565"/>
    </location>
</feature>
<evidence type="ECO:0000256" key="3">
    <source>
        <dbReference type="ARBA" id="ARBA00022692"/>
    </source>
</evidence>
<keyword evidence="9" id="KW-1185">Reference proteome</keyword>
<feature type="transmembrane region" description="Helical" evidence="6">
    <location>
        <begin position="289"/>
        <end position="315"/>
    </location>
</feature>
<dbReference type="GO" id="GO:0005886">
    <property type="term" value="C:plasma membrane"/>
    <property type="evidence" value="ECO:0007669"/>
    <property type="project" value="UniProtKB-SubCell"/>
</dbReference>
<evidence type="ECO:0000256" key="6">
    <source>
        <dbReference type="SAM" id="Phobius"/>
    </source>
</evidence>
<keyword evidence="4 6" id="KW-1133">Transmembrane helix</keyword>
<dbReference type="PANTHER" id="PTHR33406">
    <property type="entry name" value="MEMBRANE PROTEIN MJ1562-RELATED"/>
    <property type="match status" value="1"/>
</dbReference>
<protein>
    <submittedName>
        <fullName evidence="8">Putative drug exporter of the RND superfamily</fullName>
    </submittedName>
</protein>
<comment type="subcellular location">
    <subcellularLocation>
        <location evidence="1">Cell membrane</location>
        <topology evidence="1">Multi-pass membrane protein</topology>
    </subcellularLocation>
</comment>
<feature type="transmembrane region" description="Helical" evidence="6">
    <location>
        <begin position="572"/>
        <end position="596"/>
    </location>
</feature>
<feature type="transmembrane region" description="Helical" evidence="6">
    <location>
        <begin position="690"/>
        <end position="709"/>
    </location>
</feature>
<dbReference type="AlphaFoldDB" id="A0A1C5H119"/>